<keyword evidence="1" id="KW-0418">Kinase</keyword>
<dbReference type="Gene3D" id="3.30.565.10">
    <property type="entry name" value="Histidine kinase-like ATPase, C-terminal domain"/>
    <property type="match status" value="1"/>
</dbReference>
<name>A0A371Q597_STRIH</name>
<dbReference type="InterPro" id="IPR003594">
    <property type="entry name" value="HATPase_dom"/>
</dbReference>
<protein>
    <submittedName>
        <fullName evidence="3">ATP-binding protein</fullName>
    </submittedName>
</protein>
<feature type="domain" description="Histidine kinase/HSP90-like ATPase" evidence="2">
    <location>
        <begin position="52"/>
        <end position="148"/>
    </location>
</feature>
<keyword evidence="4" id="KW-1185">Reference proteome</keyword>
<sequence length="191" mass="20178">MARMTRMTRMTTSTSEGGAPMPSFIEAIHDALTYSSATLQALGLQSFPGGDLSSAGAARRYVRTTARWWGVAPDQVEALESIAGELAGNALEHSNSRLIAVVLSRTARTASISVTDEGQGCASAPARPGPEQECGRGLLIVEVLADRWGQRKLSAGFTVWAEIAIEGRARDRERPVAAALRQAARGDEGGP</sequence>
<dbReference type="Proteomes" id="UP000262477">
    <property type="component" value="Unassembled WGS sequence"/>
</dbReference>
<dbReference type="CDD" id="cd16936">
    <property type="entry name" value="HATPase_RsbW-like"/>
    <property type="match status" value="1"/>
</dbReference>
<dbReference type="EMBL" id="QUAC01000102">
    <property type="protein sequence ID" value="REK89886.1"/>
    <property type="molecule type" value="Genomic_DNA"/>
</dbReference>
<keyword evidence="1" id="KW-0723">Serine/threonine-protein kinase</keyword>
<evidence type="ECO:0000313" key="4">
    <source>
        <dbReference type="Proteomes" id="UP000262477"/>
    </source>
</evidence>
<dbReference type="AlphaFoldDB" id="A0A371Q597"/>
<accession>A0A371Q597</accession>
<gene>
    <name evidence="3" type="ORF">DY245_13205</name>
</gene>
<organism evidence="3 4">
    <name type="scientific">Streptomyces inhibens</name>
    <dbReference type="NCBI Taxonomy" id="2293571"/>
    <lineage>
        <taxon>Bacteria</taxon>
        <taxon>Bacillati</taxon>
        <taxon>Actinomycetota</taxon>
        <taxon>Actinomycetes</taxon>
        <taxon>Kitasatosporales</taxon>
        <taxon>Streptomycetaceae</taxon>
        <taxon>Streptomyces</taxon>
    </lineage>
</organism>
<dbReference type="OrthoDB" id="4249056at2"/>
<comment type="caution">
    <text evidence="3">The sequence shown here is derived from an EMBL/GenBank/DDBJ whole genome shotgun (WGS) entry which is preliminary data.</text>
</comment>
<proteinExistence type="predicted"/>
<evidence type="ECO:0000256" key="1">
    <source>
        <dbReference type="ARBA" id="ARBA00022527"/>
    </source>
</evidence>
<keyword evidence="1" id="KW-0808">Transferase</keyword>
<dbReference type="InterPro" id="IPR036890">
    <property type="entry name" value="HATPase_C_sf"/>
</dbReference>
<dbReference type="Pfam" id="PF13581">
    <property type="entry name" value="HATPase_c_2"/>
    <property type="match status" value="1"/>
</dbReference>
<keyword evidence="3" id="KW-0067">ATP-binding</keyword>
<dbReference type="PANTHER" id="PTHR35526">
    <property type="entry name" value="ANTI-SIGMA-F FACTOR RSBW-RELATED"/>
    <property type="match status" value="1"/>
</dbReference>
<dbReference type="GO" id="GO:0005524">
    <property type="term" value="F:ATP binding"/>
    <property type="evidence" value="ECO:0007669"/>
    <property type="project" value="UniProtKB-KW"/>
</dbReference>
<keyword evidence="3" id="KW-0547">Nucleotide-binding</keyword>
<dbReference type="SUPFAM" id="SSF55874">
    <property type="entry name" value="ATPase domain of HSP90 chaperone/DNA topoisomerase II/histidine kinase"/>
    <property type="match status" value="1"/>
</dbReference>
<dbReference type="InterPro" id="IPR050267">
    <property type="entry name" value="Anti-sigma-factor_SerPK"/>
</dbReference>
<dbReference type="GO" id="GO:0004674">
    <property type="term" value="F:protein serine/threonine kinase activity"/>
    <property type="evidence" value="ECO:0007669"/>
    <property type="project" value="UniProtKB-KW"/>
</dbReference>
<evidence type="ECO:0000313" key="3">
    <source>
        <dbReference type="EMBL" id="REK89886.1"/>
    </source>
</evidence>
<reference evidence="3 4" key="1">
    <citation type="submission" date="2018-08" db="EMBL/GenBank/DDBJ databases">
        <title>Streptomyces NEAU-D10 sp. nov., a novel Actinomycete isolated from soil.</title>
        <authorList>
            <person name="Jin L."/>
        </authorList>
    </citation>
    <scope>NUCLEOTIDE SEQUENCE [LARGE SCALE GENOMIC DNA]</scope>
    <source>
        <strain evidence="3 4">NEAU-D10</strain>
    </source>
</reference>
<evidence type="ECO:0000259" key="2">
    <source>
        <dbReference type="Pfam" id="PF13581"/>
    </source>
</evidence>
<dbReference type="PANTHER" id="PTHR35526:SF3">
    <property type="entry name" value="ANTI-SIGMA-F FACTOR RSBW"/>
    <property type="match status" value="1"/>
</dbReference>